<sequence length="497" mass="54260">MNTPSPVSGWTCTAAARWLPPPNPFLSGVHPVPCGASSRRALEKGSHPRARPQRPGVQRAKSGIISDVILHRNYRGSMNSQPSSHNAQSLESISEYAERTSSHAAAAAASVTDTFVHRILGVPGALIGSVQVPDPRPLSQRLNIWHYWWQAHLLDCVIDAGQRHLREGDITAAQEELHRARALLRGINVRNYGRFANDYFDDMAWLTLAVGRMNSFCIELTGANDVAAQDAGAALFEQLAKGFSPVGGMSWRKSKRDFVNAAATAPTALAYVRAGDPKTAAALMDWMNETLWDAERSLYIDGVNVRGDEYDYERGEYTYNQGTALGALLSLAASGVPCEVDPAERAERLIVGIVKHMTEEVEFLSGARRRILISHGDGDGGLFTGILVRYLGMAASSPLLSDEARALASTLVYSTARALWEGRREFDPDLPMNEYGIDPNEIRGKALVQFSPRFTEPMSKVVKPGAPVELSTQVQAWTIFETAARLAHARDLASHGF</sequence>
<dbReference type="GO" id="GO:0005975">
    <property type="term" value="P:carbohydrate metabolic process"/>
    <property type="evidence" value="ECO:0007669"/>
    <property type="project" value="InterPro"/>
</dbReference>
<dbReference type="AlphaFoldDB" id="D2NPM1"/>
<keyword evidence="3" id="KW-1185">Reference proteome</keyword>
<reference evidence="2 3" key="2">
    <citation type="journal article" date="2010" name="J Osaka Dent Univ">
        <title>Isolation and identification of Rothia mucilaginosa from persistent apical periodontitis lesions.</title>
        <authorList>
            <person name="Yamane K."/>
            <person name="Yoshida M."/>
            <person name="Fujihira T."/>
            <person name="Baba T."/>
            <person name="Tsuji N."/>
            <person name="Hayashi H."/>
            <person name="Sugimori C."/>
            <person name="Yamanaka T."/>
            <person name="Mashimo C."/>
            <person name="Nambu T."/>
            <person name="Kawai H."/>
            <person name="Fukushima H."/>
        </authorList>
    </citation>
    <scope>NUCLEOTIDE SEQUENCE [LARGE SCALE GENOMIC DNA]</scope>
    <source>
        <strain evidence="2 3">DY-18</strain>
    </source>
</reference>
<reference evidence="2 3" key="3">
    <citation type="journal article" date="2010" name="Sequencing">
        <title>Complete Genome Sequence of Rothia mucilaginosa DY-18: A Clinical Isolate with Dense Meshwork-Like Structures from a Persistent Apical Periodontitis Lesion.</title>
        <authorList>
            <person name="Yamane K."/>
            <person name="Nambu T."/>
            <person name="Yamanaka T."/>
            <person name="Mashimo C."/>
            <person name="Sugimori C."/>
            <person name="Leung K.-P."/>
            <person name="Fukushima H."/>
        </authorList>
    </citation>
    <scope>NUCLEOTIDE SEQUENCE [LARGE SCALE GENOMIC DNA]</scope>
    <source>
        <strain evidence="2 3">DY-18</strain>
    </source>
</reference>
<name>D2NPM1_ROTMD</name>
<dbReference type="PANTHER" id="PTHR47791">
    <property type="entry name" value="MEIOTICALLY UP-REGULATED GENE 191 PROTEIN"/>
    <property type="match status" value="1"/>
</dbReference>
<proteinExistence type="predicted"/>
<feature type="region of interest" description="Disordered" evidence="1">
    <location>
        <begin position="75"/>
        <end position="95"/>
    </location>
</feature>
<dbReference type="CAZy" id="GH76">
    <property type="family name" value="Glycoside Hydrolase Family 76"/>
</dbReference>
<dbReference type="STRING" id="680646.RMDY18_17570"/>
<evidence type="ECO:0000313" key="3">
    <source>
        <dbReference type="Proteomes" id="UP000001883"/>
    </source>
</evidence>
<keyword evidence="2" id="KW-0378">Hydrolase</keyword>
<feature type="compositionally biased region" description="Polar residues" evidence="1">
    <location>
        <begin position="76"/>
        <end position="92"/>
    </location>
</feature>
<dbReference type="EMBL" id="AP011540">
    <property type="protein sequence ID" value="BAI65589.1"/>
    <property type="molecule type" value="Genomic_DNA"/>
</dbReference>
<gene>
    <name evidence="2" type="ordered locus">RMDY18_17570</name>
</gene>
<dbReference type="Gene3D" id="1.50.10.20">
    <property type="match status" value="1"/>
</dbReference>
<dbReference type="Pfam" id="PF03663">
    <property type="entry name" value="Glyco_hydro_76"/>
    <property type="match status" value="1"/>
</dbReference>
<accession>D2NPM1</accession>
<dbReference type="GO" id="GO:0016787">
    <property type="term" value="F:hydrolase activity"/>
    <property type="evidence" value="ECO:0007669"/>
    <property type="project" value="UniProtKB-KW"/>
</dbReference>
<dbReference type="KEGG" id="rmu:RMDY18_17570"/>
<dbReference type="SUPFAM" id="SSF48208">
    <property type="entry name" value="Six-hairpin glycosidases"/>
    <property type="match status" value="1"/>
</dbReference>
<protein>
    <submittedName>
        <fullName evidence="2">Predicted glycosyl hydrolase</fullName>
    </submittedName>
</protein>
<organism evidence="2 3">
    <name type="scientific">Rothia mucilaginosa (strain DY-18)</name>
    <name type="common">Stomatococcus mucilaginosus</name>
    <dbReference type="NCBI Taxonomy" id="680646"/>
    <lineage>
        <taxon>Bacteria</taxon>
        <taxon>Bacillati</taxon>
        <taxon>Actinomycetota</taxon>
        <taxon>Actinomycetes</taxon>
        <taxon>Micrococcales</taxon>
        <taxon>Micrococcaceae</taxon>
        <taxon>Rothia</taxon>
    </lineage>
</organism>
<dbReference type="InterPro" id="IPR008928">
    <property type="entry name" value="6-hairpin_glycosidase_sf"/>
</dbReference>
<feature type="region of interest" description="Disordered" evidence="1">
    <location>
        <begin position="37"/>
        <end position="62"/>
    </location>
</feature>
<dbReference type="Proteomes" id="UP000001883">
    <property type="component" value="Chromosome"/>
</dbReference>
<dbReference type="HOGENOM" id="CLU_028686_1_0_11"/>
<evidence type="ECO:0000256" key="1">
    <source>
        <dbReference type="SAM" id="MobiDB-lite"/>
    </source>
</evidence>
<dbReference type="InterPro" id="IPR053169">
    <property type="entry name" value="MUG_Protein"/>
</dbReference>
<dbReference type="PANTHER" id="PTHR47791:SF3">
    <property type="entry name" value="MEIOTICALLY UP-REGULATED GENE 191 PROTEIN"/>
    <property type="match status" value="1"/>
</dbReference>
<dbReference type="InterPro" id="IPR005198">
    <property type="entry name" value="Glyco_hydro_76"/>
</dbReference>
<evidence type="ECO:0000313" key="2">
    <source>
        <dbReference type="EMBL" id="BAI65589.1"/>
    </source>
</evidence>
<dbReference type="eggNOG" id="COG4833">
    <property type="taxonomic scope" value="Bacteria"/>
</dbReference>
<reference evidence="3" key="1">
    <citation type="submission" date="2009-07" db="EMBL/GenBank/DDBJ databases">
        <title>Complete genome sequence of Rothia mucilaginosa DJ.</title>
        <authorList>
            <person name="Yamane K."/>
            <person name="Nambu T."/>
            <person name="Mashimo C."/>
            <person name="Sugimori C."/>
            <person name="Yamanaka T."/>
            <person name="Leung K."/>
            <person name="Fukushima H."/>
        </authorList>
    </citation>
    <scope>NUCLEOTIDE SEQUENCE [LARGE SCALE GENOMIC DNA]</scope>
    <source>
        <strain evidence="3">DY-18</strain>
    </source>
</reference>